<keyword evidence="2" id="KW-1185">Reference proteome</keyword>
<sequence>MDTNEKVIETLKSAGKPMKAGEIAEASGVDKKEVDKAIKKLVAEGKIESPKRCFYDIKK</sequence>
<gene>
    <name evidence="1" type="ORF">FHG85_05715</name>
</gene>
<dbReference type="InterPro" id="IPR036388">
    <property type="entry name" value="WH-like_DNA-bd_sf"/>
</dbReference>
<name>A0A7D3XFZ8_9BACT</name>
<dbReference type="SUPFAM" id="SSF46785">
    <property type="entry name" value="Winged helix' DNA-binding domain"/>
    <property type="match status" value="1"/>
</dbReference>
<evidence type="ECO:0000313" key="1">
    <source>
        <dbReference type="EMBL" id="QKG79777.1"/>
    </source>
</evidence>
<reference evidence="1 2" key="1">
    <citation type="submission" date="2019-07" db="EMBL/GenBank/DDBJ databases">
        <title>Thalassofilum flectens gen. nov., sp. nov., a novel moderate thermophilic anaerobe from a shallow sea hot spring in Kunashir Island (Russia), representing a new family in the order Bacteroidales, and proposal of Thalassofilacea fam. nov.</title>
        <authorList>
            <person name="Kochetkova T.V."/>
            <person name="Podosokorskaya O.A."/>
            <person name="Novikov A."/>
            <person name="Elcheninov A.G."/>
            <person name="Toshchakov S.V."/>
            <person name="Kublanov I.V."/>
        </authorList>
    </citation>
    <scope>NUCLEOTIDE SEQUENCE [LARGE SCALE GENOMIC DNA]</scope>
    <source>
        <strain evidence="1 2">38-H</strain>
    </source>
</reference>
<dbReference type="EMBL" id="CP041345">
    <property type="protein sequence ID" value="QKG79777.1"/>
    <property type="molecule type" value="Genomic_DNA"/>
</dbReference>
<dbReference type="KEGG" id="ttz:FHG85_05715"/>
<accession>A0A7D3XFZ8</accession>
<organism evidence="1 2">
    <name type="scientific">Tenuifilum thalassicum</name>
    <dbReference type="NCBI Taxonomy" id="2590900"/>
    <lineage>
        <taxon>Bacteria</taxon>
        <taxon>Pseudomonadati</taxon>
        <taxon>Bacteroidota</taxon>
        <taxon>Bacteroidia</taxon>
        <taxon>Bacteroidales</taxon>
        <taxon>Tenuifilaceae</taxon>
        <taxon>Tenuifilum</taxon>
    </lineage>
</organism>
<dbReference type="Proteomes" id="UP000500961">
    <property type="component" value="Chromosome"/>
</dbReference>
<evidence type="ECO:0000313" key="2">
    <source>
        <dbReference type="Proteomes" id="UP000500961"/>
    </source>
</evidence>
<dbReference type="InterPro" id="IPR036390">
    <property type="entry name" value="WH_DNA-bd_sf"/>
</dbReference>
<proteinExistence type="predicted"/>
<protein>
    <submittedName>
        <fullName evidence="1">GntR family transcriptional regulator</fullName>
    </submittedName>
</protein>
<dbReference type="RefSeq" id="WP_173073871.1">
    <property type="nucleotide sequence ID" value="NZ_CP041345.1"/>
</dbReference>
<dbReference type="Gene3D" id="1.10.10.10">
    <property type="entry name" value="Winged helix-like DNA-binding domain superfamily/Winged helix DNA-binding domain"/>
    <property type="match status" value="1"/>
</dbReference>
<dbReference type="AlphaFoldDB" id="A0A7D3XFZ8"/>